<keyword evidence="1" id="KW-1133">Transmembrane helix</keyword>
<proteinExistence type="predicted"/>
<dbReference type="STRING" id="767769.A0A1L9U4Z9"/>
<protein>
    <submittedName>
        <fullName evidence="2">Uncharacterized protein</fullName>
    </submittedName>
</protein>
<dbReference type="Proteomes" id="UP000184499">
    <property type="component" value="Unassembled WGS sequence"/>
</dbReference>
<gene>
    <name evidence="2" type="ORF">ASPBRDRAFT_364972</name>
</gene>
<dbReference type="RefSeq" id="XP_067473994.1">
    <property type="nucleotide sequence ID" value="XM_067623512.1"/>
</dbReference>
<reference evidence="3" key="1">
    <citation type="journal article" date="2017" name="Genome Biol.">
        <title>Comparative genomics reveals high biological diversity and specific adaptations in the industrially and medically important fungal genus Aspergillus.</title>
        <authorList>
            <person name="de Vries R.P."/>
            <person name="Riley R."/>
            <person name="Wiebenga A."/>
            <person name="Aguilar-Osorio G."/>
            <person name="Amillis S."/>
            <person name="Uchima C.A."/>
            <person name="Anderluh G."/>
            <person name="Asadollahi M."/>
            <person name="Askin M."/>
            <person name="Barry K."/>
            <person name="Battaglia E."/>
            <person name="Bayram O."/>
            <person name="Benocci T."/>
            <person name="Braus-Stromeyer S.A."/>
            <person name="Caldana C."/>
            <person name="Canovas D."/>
            <person name="Cerqueira G.C."/>
            <person name="Chen F."/>
            <person name="Chen W."/>
            <person name="Choi C."/>
            <person name="Clum A."/>
            <person name="Dos Santos R.A."/>
            <person name="Damasio A.R."/>
            <person name="Diallinas G."/>
            <person name="Emri T."/>
            <person name="Fekete E."/>
            <person name="Flipphi M."/>
            <person name="Freyberg S."/>
            <person name="Gallo A."/>
            <person name="Gournas C."/>
            <person name="Habgood R."/>
            <person name="Hainaut M."/>
            <person name="Harispe M.L."/>
            <person name="Henrissat B."/>
            <person name="Hilden K.S."/>
            <person name="Hope R."/>
            <person name="Hossain A."/>
            <person name="Karabika E."/>
            <person name="Karaffa L."/>
            <person name="Karanyi Z."/>
            <person name="Krasevec N."/>
            <person name="Kuo A."/>
            <person name="Kusch H."/>
            <person name="LaButti K."/>
            <person name="Lagendijk E.L."/>
            <person name="Lapidus A."/>
            <person name="Levasseur A."/>
            <person name="Lindquist E."/>
            <person name="Lipzen A."/>
            <person name="Logrieco A.F."/>
            <person name="MacCabe A."/>
            <person name="Maekelae M.R."/>
            <person name="Malavazi I."/>
            <person name="Melin P."/>
            <person name="Meyer V."/>
            <person name="Mielnichuk N."/>
            <person name="Miskei M."/>
            <person name="Molnar A.P."/>
            <person name="Mule G."/>
            <person name="Ngan C.Y."/>
            <person name="Orejas M."/>
            <person name="Orosz E."/>
            <person name="Ouedraogo J.P."/>
            <person name="Overkamp K.M."/>
            <person name="Park H.-S."/>
            <person name="Perrone G."/>
            <person name="Piumi F."/>
            <person name="Punt P.J."/>
            <person name="Ram A.F."/>
            <person name="Ramon A."/>
            <person name="Rauscher S."/>
            <person name="Record E."/>
            <person name="Riano-Pachon D.M."/>
            <person name="Robert V."/>
            <person name="Roehrig J."/>
            <person name="Ruller R."/>
            <person name="Salamov A."/>
            <person name="Salih N.S."/>
            <person name="Samson R.A."/>
            <person name="Sandor E."/>
            <person name="Sanguinetti M."/>
            <person name="Schuetze T."/>
            <person name="Sepcic K."/>
            <person name="Shelest E."/>
            <person name="Sherlock G."/>
            <person name="Sophianopoulou V."/>
            <person name="Squina F.M."/>
            <person name="Sun H."/>
            <person name="Susca A."/>
            <person name="Todd R.B."/>
            <person name="Tsang A."/>
            <person name="Unkles S.E."/>
            <person name="van de Wiele N."/>
            <person name="van Rossen-Uffink D."/>
            <person name="Oliveira J.V."/>
            <person name="Vesth T.C."/>
            <person name="Visser J."/>
            <person name="Yu J.-H."/>
            <person name="Zhou M."/>
            <person name="Andersen M.R."/>
            <person name="Archer D.B."/>
            <person name="Baker S.E."/>
            <person name="Benoit I."/>
            <person name="Brakhage A.A."/>
            <person name="Braus G.H."/>
            <person name="Fischer R."/>
            <person name="Frisvad J.C."/>
            <person name="Goldman G.H."/>
            <person name="Houbraken J."/>
            <person name="Oakley B."/>
            <person name="Pocsi I."/>
            <person name="Scazzocchio C."/>
            <person name="Seiboth B."/>
            <person name="vanKuyk P.A."/>
            <person name="Wortman J."/>
            <person name="Dyer P.S."/>
            <person name="Grigoriev I.V."/>
        </authorList>
    </citation>
    <scope>NUCLEOTIDE SEQUENCE [LARGE SCALE GENOMIC DNA]</scope>
    <source>
        <strain evidence="3">CBS 101740 / IMI 381727 / IBT 21946</strain>
    </source>
</reference>
<name>A0A1L9U4Z9_ASPBC</name>
<accession>A0A1L9U4Z9</accession>
<evidence type="ECO:0000313" key="2">
    <source>
        <dbReference type="EMBL" id="OJJ66744.1"/>
    </source>
</evidence>
<keyword evidence="1" id="KW-0472">Membrane</keyword>
<dbReference type="GeneID" id="93576000"/>
<dbReference type="EMBL" id="KV878697">
    <property type="protein sequence ID" value="OJJ66744.1"/>
    <property type="molecule type" value="Genomic_DNA"/>
</dbReference>
<dbReference type="AlphaFoldDB" id="A0A1L9U4Z9"/>
<evidence type="ECO:0000313" key="3">
    <source>
        <dbReference type="Proteomes" id="UP000184499"/>
    </source>
</evidence>
<organism evidence="2 3">
    <name type="scientific">Aspergillus brasiliensis (strain CBS 101740 / IMI 381727 / IBT 21946)</name>
    <dbReference type="NCBI Taxonomy" id="767769"/>
    <lineage>
        <taxon>Eukaryota</taxon>
        <taxon>Fungi</taxon>
        <taxon>Dikarya</taxon>
        <taxon>Ascomycota</taxon>
        <taxon>Pezizomycotina</taxon>
        <taxon>Eurotiomycetes</taxon>
        <taxon>Eurotiomycetidae</taxon>
        <taxon>Eurotiales</taxon>
        <taxon>Aspergillaceae</taxon>
        <taxon>Aspergillus</taxon>
        <taxon>Aspergillus subgen. Circumdati</taxon>
    </lineage>
</organism>
<evidence type="ECO:0000256" key="1">
    <source>
        <dbReference type="SAM" id="Phobius"/>
    </source>
</evidence>
<sequence>MMADEDRRPTRNLQLRSSAIVSIAPCSSIAGAYITFLAPLLSPSQLAPDVLPYVIRAPQPGIASTSRSHLSLLILRPRRPTDQADEYQDPLPRRSSTDSFRRLVANTQGYIPTYCLFLSPSSPSLVVSGTS</sequence>
<dbReference type="VEuPathDB" id="FungiDB:ASPBRDRAFT_364972"/>
<keyword evidence="1" id="KW-0812">Transmembrane</keyword>
<keyword evidence="3" id="KW-1185">Reference proteome</keyword>
<feature type="transmembrane region" description="Helical" evidence="1">
    <location>
        <begin position="20"/>
        <end position="41"/>
    </location>
</feature>